<gene>
    <name evidence="1" type="ORF">LVIROSA_LOCUS30478</name>
</gene>
<dbReference type="EMBL" id="CAKMRJ010005523">
    <property type="protein sequence ID" value="CAH1444665.1"/>
    <property type="molecule type" value="Genomic_DNA"/>
</dbReference>
<accession>A0AAU9P3P1</accession>
<protein>
    <submittedName>
        <fullName evidence="1">Uncharacterized protein</fullName>
    </submittedName>
</protein>
<evidence type="ECO:0000313" key="1">
    <source>
        <dbReference type="EMBL" id="CAH1444665.1"/>
    </source>
</evidence>
<name>A0AAU9P3P1_9ASTR</name>
<evidence type="ECO:0000313" key="2">
    <source>
        <dbReference type="Proteomes" id="UP001157418"/>
    </source>
</evidence>
<proteinExistence type="predicted"/>
<sequence>MLELHNEKNTGNLNNTDQMELEQHLVDHKKAQSDGWEIGQPVYDVIQKAQSEYDIRVETMVSDVCEPNVGIEARDINLEARVEPKWEQSIIELTDDQPEMMEEIKSSVKEEKP</sequence>
<keyword evidence="2" id="KW-1185">Reference proteome</keyword>
<organism evidence="1 2">
    <name type="scientific">Lactuca virosa</name>
    <dbReference type="NCBI Taxonomy" id="75947"/>
    <lineage>
        <taxon>Eukaryota</taxon>
        <taxon>Viridiplantae</taxon>
        <taxon>Streptophyta</taxon>
        <taxon>Embryophyta</taxon>
        <taxon>Tracheophyta</taxon>
        <taxon>Spermatophyta</taxon>
        <taxon>Magnoliopsida</taxon>
        <taxon>eudicotyledons</taxon>
        <taxon>Gunneridae</taxon>
        <taxon>Pentapetalae</taxon>
        <taxon>asterids</taxon>
        <taxon>campanulids</taxon>
        <taxon>Asterales</taxon>
        <taxon>Asteraceae</taxon>
        <taxon>Cichorioideae</taxon>
        <taxon>Cichorieae</taxon>
        <taxon>Lactucinae</taxon>
        <taxon>Lactuca</taxon>
    </lineage>
</organism>
<comment type="caution">
    <text evidence="1">The sequence shown here is derived from an EMBL/GenBank/DDBJ whole genome shotgun (WGS) entry which is preliminary data.</text>
</comment>
<dbReference type="AlphaFoldDB" id="A0AAU9P3P1"/>
<dbReference type="Proteomes" id="UP001157418">
    <property type="component" value="Unassembled WGS sequence"/>
</dbReference>
<reference evidence="1 2" key="1">
    <citation type="submission" date="2022-01" db="EMBL/GenBank/DDBJ databases">
        <authorList>
            <person name="Xiong W."/>
            <person name="Schranz E."/>
        </authorList>
    </citation>
    <scope>NUCLEOTIDE SEQUENCE [LARGE SCALE GENOMIC DNA]</scope>
</reference>